<keyword evidence="2" id="KW-0067">ATP-binding</keyword>
<organism evidence="12 13">
    <name type="scientific">Xanthobacter agilis</name>
    <dbReference type="NCBI Taxonomy" id="47492"/>
    <lineage>
        <taxon>Bacteria</taxon>
        <taxon>Pseudomonadati</taxon>
        <taxon>Pseudomonadota</taxon>
        <taxon>Alphaproteobacteria</taxon>
        <taxon>Hyphomicrobiales</taxon>
        <taxon>Xanthobacteraceae</taxon>
        <taxon>Xanthobacter</taxon>
    </lineage>
</organism>
<dbReference type="SMART" id="SM00382">
    <property type="entry name" value="AAA"/>
    <property type="match status" value="1"/>
</dbReference>
<dbReference type="EMBL" id="JAUSVY010000001">
    <property type="protein sequence ID" value="MDQ0503918.1"/>
    <property type="molecule type" value="Genomic_DNA"/>
</dbReference>
<dbReference type="Pfam" id="PF02954">
    <property type="entry name" value="HTH_8"/>
    <property type="match status" value="1"/>
</dbReference>
<dbReference type="Gene3D" id="1.10.8.60">
    <property type="match status" value="1"/>
</dbReference>
<evidence type="ECO:0000259" key="10">
    <source>
        <dbReference type="PROSITE" id="PS50045"/>
    </source>
</evidence>
<reference evidence="12 13" key="1">
    <citation type="submission" date="2023-07" db="EMBL/GenBank/DDBJ databases">
        <title>Genomic Encyclopedia of Type Strains, Phase IV (KMG-IV): sequencing the most valuable type-strain genomes for metagenomic binning, comparative biology and taxonomic classification.</title>
        <authorList>
            <person name="Goeker M."/>
        </authorList>
    </citation>
    <scope>NUCLEOTIDE SEQUENCE [LARGE SCALE GENOMIC DNA]</scope>
    <source>
        <strain evidence="12 13">DSM 3770</strain>
    </source>
</reference>
<dbReference type="InterPro" id="IPR058031">
    <property type="entry name" value="AAA_lid_NorR"/>
</dbReference>
<dbReference type="RefSeq" id="WP_237344775.1">
    <property type="nucleotide sequence ID" value="NZ_JABWGX010000006.1"/>
</dbReference>
<dbReference type="PROSITE" id="PS00676">
    <property type="entry name" value="SIGMA54_INTERACT_2"/>
    <property type="match status" value="1"/>
</dbReference>
<dbReference type="InterPro" id="IPR002078">
    <property type="entry name" value="Sigma_54_int"/>
</dbReference>
<comment type="caution">
    <text evidence="8">Lacks conserved residue(s) required for the propagation of feature annotation.</text>
</comment>
<gene>
    <name evidence="12" type="ORF">QOZ94_000688</name>
</gene>
<sequence length="490" mass="52498">MTAVRPVQSTRVLVCDPDPALRRMMRAALARRGVLNMIEVEGLDAAFTASANCDAALICVPQGEEAIVARLRAAGLTGTLVVSLAQGSVAGAVAAMRAGADDVVLKPVKAEDVVERLLTAPGGRPERRRALREDRRPSPTAQNGDFYGFLGRSAPMLQLYERINRVAPSRAPVFVTGESGTGKELAASAVHARSPRHTAPFHALNCGAIPRELMESEIFGHARGAFTGAHADRAGAAELADGGTLFLDEIGEMDLALQSKLLRFLQDGKVRRIGEGHERQVDVRIVCATNRDPVAEVKAGRLREDLFYRLHVLNLHLPPLRERGDDVIRLAEAFLARFAGEEGRPLPRLTADVCAVLLRRQWRGNVRELQNLMRRAVVLSEGGVLSPALFAEDRMAVPVINAPEPAADAGVSLAEGCPSPSDDAAAKVEPLAVTERRAIEGAIAAFQGNIALAAAALDLSPSTLYRKKQSWEQGARREGSARAAGTHHMA</sequence>
<dbReference type="PANTHER" id="PTHR32071:SF117">
    <property type="entry name" value="PTS-DEPENDENT DIHYDROXYACETONE KINASE OPERON REGULATORY PROTEIN-RELATED"/>
    <property type="match status" value="1"/>
</dbReference>
<dbReference type="Pfam" id="PF00158">
    <property type="entry name" value="Sigma54_activat"/>
    <property type="match status" value="1"/>
</dbReference>
<keyword evidence="13" id="KW-1185">Reference proteome</keyword>
<dbReference type="SMART" id="SM00448">
    <property type="entry name" value="REC"/>
    <property type="match status" value="1"/>
</dbReference>
<dbReference type="InterPro" id="IPR002197">
    <property type="entry name" value="HTH_Fis"/>
</dbReference>
<evidence type="ECO:0000256" key="4">
    <source>
        <dbReference type="ARBA" id="ARBA00023015"/>
    </source>
</evidence>
<dbReference type="InterPro" id="IPR011006">
    <property type="entry name" value="CheY-like_superfamily"/>
</dbReference>
<evidence type="ECO:0000256" key="9">
    <source>
        <dbReference type="SAM" id="MobiDB-lite"/>
    </source>
</evidence>
<dbReference type="InterPro" id="IPR001789">
    <property type="entry name" value="Sig_transdc_resp-reg_receiver"/>
</dbReference>
<evidence type="ECO:0000256" key="1">
    <source>
        <dbReference type="ARBA" id="ARBA00022741"/>
    </source>
</evidence>
<dbReference type="PROSITE" id="PS50110">
    <property type="entry name" value="RESPONSE_REGULATORY"/>
    <property type="match status" value="1"/>
</dbReference>
<dbReference type="SUPFAM" id="SSF52172">
    <property type="entry name" value="CheY-like"/>
    <property type="match status" value="1"/>
</dbReference>
<keyword evidence="6" id="KW-0010">Activator</keyword>
<feature type="domain" description="Response regulatory" evidence="11">
    <location>
        <begin position="11"/>
        <end position="121"/>
    </location>
</feature>
<dbReference type="Gene3D" id="3.40.50.2300">
    <property type="match status" value="1"/>
</dbReference>
<comment type="caution">
    <text evidence="12">The sequence shown here is derived from an EMBL/GenBank/DDBJ whole genome shotgun (WGS) entry which is preliminary data.</text>
</comment>
<dbReference type="InterPro" id="IPR003593">
    <property type="entry name" value="AAA+_ATPase"/>
</dbReference>
<keyword evidence="3" id="KW-0902">Two-component regulatory system</keyword>
<dbReference type="Gene3D" id="1.10.10.60">
    <property type="entry name" value="Homeodomain-like"/>
    <property type="match status" value="1"/>
</dbReference>
<dbReference type="Gene3D" id="3.40.50.300">
    <property type="entry name" value="P-loop containing nucleotide triphosphate hydrolases"/>
    <property type="match status" value="1"/>
</dbReference>
<dbReference type="PROSITE" id="PS50045">
    <property type="entry name" value="SIGMA54_INTERACT_4"/>
    <property type="match status" value="1"/>
</dbReference>
<evidence type="ECO:0000256" key="7">
    <source>
        <dbReference type="ARBA" id="ARBA00023163"/>
    </source>
</evidence>
<feature type="domain" description="Sigma-54 factor interaction" evidence="10">
    <location>
        <begin position="149"/>
        <end position="378"/>
    </location>
</feature>
<protein>
    <submittedName>
        <fullName evidence="12">Two-component system repressor protein LuxO</fullName>
    </submittedName>
</protein>
<dbReference type="InterPro" id="IPR027417">
    <property type="entry name" value="P-loop_NTPase"/>
</dbReference>
<dbReference type="SUPFAM" id="SSF52540">
    <property type="entry name" value="P-loop containing nucleoside triphosphate hydrolases"/>
    <property type="match status" value="1"/>
</dbReference>
<evidence type="ECO:0000256" key="3">
    <source>
        <dbReference type="ARBA" id="ARBA00023012"/>
    </source>
</evidence>
<dbReference type="InterPro" id="IPR025943">
    <property type="entry name" value="Sigma_54_int_dom_ATP-bd_2"/>
</dbReference>
<keyword evidence="5" id="KW-0238">DNA-binding</keyword>
<dbReference type="Pfam" id="PF25601">
    <property type="entry name" value="AAA_lid_14"/>
    <property type="match status" value="1"/>
</dbReference>
<dbReference type="PANTHER" id="PTHR32071">
    <property type="entry name" value="TRANSCRIPTIONAL REGULATORY PROTEIN"/>
    <property type="match status" value="1"/>
</dbReference>
<keyword evidence="4" id="KW-0805">Transcription regulation</keyword>
<accession>A0ABU0L9V2</accession>
<feature type="region of interest" description="Disordered" evidence="9">
    <location>
        <begin position="121"/>
        <end position="145"/>
    </location>
</feature>
<dbReference type="Proteomes" id="UP001241747">
    <property type="component" value="Unassembled WGS sequence"/>
</dbReference>
<evidence type="ECO:0000256" key="8">
    <source>
        <dbReference type="PROSITE-ProRule" id="PRU00169"/>
    </source>
</evidence>
<keyword evidence="7" id="KW-0804">Transcription</keyword>
<evidence type="ECO:0000256" key="2">
    <source>
        <dbReference type="ARBA" id="ARBA00022840"/>
    </source>
</evidence>
<evidence type="ECO:0000256" key="6">
    <source>
        <dbReference type="ARBA" id="ARBA00023159"/>
    </source>
</evidence>
<evidence type="ECO:0000256" key="5">
    <source>
        <dbReference type="ARBA" id="ARBA00023125"/>
    </source>
</evidence>
<evidence type="ECO:0000313" key="13">
    <source>
        <dbReference type="Proteomes" id="UP001241747"/>
    </source>
</evidence>
<name>A0ABU0L9V2_XANAG</name>
<keyword evidence="1" id="KW-0547">Nucleotide-binding</keyword>
<dbReference type="CDD" id="cd00009">
    <property type="entry name" value="AAA"/>
    <property type="match status" value="1"/>
</dbReference>
<evidence type="ECO:0000259" key="11">
    <source>
        <dbReference type="PROSITE" id="PS50110"/>
    </source>
</evidence>
<proteinExistence type="predicted"/>
<dbReference type="SUPFAM" id="SSF46689">
    <property type="entry name" value="Homeodomain-like"/>
    <property type="match status" value="1"/>
</dbReference>
<dbReference type="InterPro" id="IPR009057">
    <property type="entry name" value="Homeodomain-like_sf"/>
</dbReference>
<feature type="region of interest" description="Disordered" evidence="9">
    <location>
        <begin position="468"/>
        <end position="490"/>
    </location>
</feature>
<evidence type="ECO:0000313" key="12">
    <source>
        <dbReference type="EMBL" id="MDQ0503918.1"/>
    </source>
</evidence>